<protein>
    <submittedName>
        <fullName evidence="2">Glycosyl hydrolase</fullName>
    </submittedName>
</protein>
<dbReference type="SUPFAM" id="SSF51445">
    <property type="entry name" value="(Trans)glycosidases"/>
    <property type="match status" value="1"/>
</dbReference>
<dbReference type="Gene3D" id="3.20.20.80">
    <property type="entry name" value="Glycosidases"/>
    <property type="match status" value="1"/>
</dbReference>
<dbReference type="InterPro" id="IPR024655">
    <property type="entry name" value="Asl1_glyco_hydro_catalytic"/>
</dbReference>
<reference evidence="2" key="1">
    <citation type="submission" date="2023-03" db="EMBL/GenBank/DDBJ databases">
        <title>Edaphobacter sp.</title>
        <authorList>
            <person name="Huber K.J."/>
            <person name="Papendorf J."/>
            <person name="Pilke C."/>
            <person name="Bunk B."/>
            <person name="Sproeer C."/>
            <person name="Pester M."/>
        </authorList>
    </citation>
    <scope>NUCLEOTIDE SEQUENCE</scope>
    <source>
        <strain evidence="2">DSM 110680</strain>
    </source>
</reference>
<dbReference type="EMBL" id="CP121196">
    <property type="protein sequence ID" value="XBH15793.1"/>
    <property type="molecule type" value="Genomic_DNA"/>
</dbReference>
<organism evidence="2">
    <name type="scientific">Telmatobacter sp. DSM 110680</name>
    <dbReference type="NCBI Taxonomy" id="3036704"/>
    <lineage>
        <taxon>Bacteria</taxon>
        <taxon>Pseudomonadati</taxon>
        <taxon>Acidobacteriota</taxon>
        <taxon>Terriglobia</taxon>
        <taxon>Terriglobales</taxon>
        <taxon>Acidobacteriaceae</taxon>
        <taxon>Telmatobacter</taxon>
    </lineage>
</organism>
<proteinExistence type="predicted"/>
<name>A0AAU7DF62_9BACT</name>
<dbReference type="GO" id="GO:0004553">
    <property type="term" value="F:hydrolase activity, hydrolyzing O-glycosyl compounds"/>
    <property type="evidence" value="ECO:0007669"/>
    <property type="project" value="TreeGrafter"/>
</dbReference>
<keyword evidence="2" id="KW-0378">Hydrolase</keyword>
<feature type="domain" description="Asl1-like glycosyl hydrolase catalytic" evidence="1">
    <location>
        <begin position="160"/>
        <end position="316"/>
    </location>
</feature>
<dbReference type="RefSeq" id="WP_348261024.1">
    <property type="nucleotide sequence ID" value="NZ_CP121196.1"/>
</dbReference>
<dbReference type="InterPro" id="IPR051923">
    <property type="entry name" value="Glycosyl_Hydrolase_39"/>
</dbReference>
<dbReference type="InterPro" id="IPR017853">
    <property type="entry name" value="GH"/>
</dbReference>
<dbReference type="PANTHER" id="PTHR12631">
    <property type="entry name" value="ALPHA-L-IDURONIDASE"/>
    <property type="match status" value="1"/>
</dbReference>
<evidence type="ECO:0000313" key="2">
    <source>
        <dbReference type="EMBL" id="XBH15793.1"/>
    </source>
</evidence>
<dbReference type="PANTHER" id="PTHR12631:SF10">
    <property type="entry name" value="BETA-XYLOSIDASE-LIKE PROTEIN-RELATED"/>
    <property type="match status" value="1"/>
</dbReference>
<accession>A0AAU7DF62</accession>
<dbReference type="Pfam" id="PF11790">
    <property type="entry name" value="Glyco_hydro_cc"/>
    <property type="match status" value="1"/>
</dbReference>
<gene>
    <name evidence="2" type="ORF">P8935_14570</name>
</gene>
<evidence type="ECO:0000259" key="1">
    <source>
        <dbReference type="Pfam" id="PF11790"/>
    </source>
</evidence>
<dbReference type="AlphaFoldDB" id="A0AAU7DF62"/>
<sequence>MTLFHWVWRSKPILAGLCLFVQASGLGGLSANKSEESSLRPLQFTIDFVGMHTLSPTRHWPDIKFGSIRPAGTSWGALEPAKGQFDWHSLDTWVAQSQIHHVQLDYVFVNTPQWASTRPNETCIGKKLGCAAPPNLDDLTAFVTALVTRYRGKISSYELWNEPNASGFWTGSPQQMVELAAHIYPLIKSIDPSATVTTPAVSSTGWPLSHEVWLDQYLAAGGGRFADAIAWHGYAGRNDRPSLPPEELAEQILALRKVLAKHSLARMPIWNTEGGWGKDAQLPDQNAQAAFIAKWYLINFTSGIARAYWYQWDNSDWGTLWRDGSGITPAGKAAQQVISWLEGTSAATPCRPLAGSQVWECDLQKGAKLYRVVWSSSGESTFSNVASIVSITTLDGSRIAADHRPITVTSEPMLLEYSETK</sequence>